<comment type="caution">
    <text evidence="2">The sequence shown here is derived from an EMBL/GenBank/DDBJ whole genome shotgun (WGS) entry which is preliminary data.</text>
</comment>
<dbReference type="AlphaFoldDB" id="A0A7X2D2D2"/>
<keyword evidence="1" id="KW-1133">Transmembrane helix</keyword>
<gene>
    <name evidence="2" type="ORF">GHC57_06545</name>
</gene>
<evidence type="ECO:0000256" key="1">
    <source>
        <dbReference type="SAM" id="Phobius"/>
    </source>
</evidence>
<dbReference type="EMBL" id="WIVE01000014">
    <property type="protein sequence ID" value="MQX36174.1"/>
    <property type="molecule type" value="Genomic_DNA"/>
</dbReference>
<accession>A0A7X2D2D2</accession>
<evidence type="ECO:0000313" key="3">
    <source>
        <dbReference type="Proteomes" id="UP000434582"/>
    </source>
</evidence>
<feature type="transmembrane region" description="Helical" evidence="1">
    <location>
        <begin position="122"/>
        <end position="150"/>
    </location>
</feature>
<evidence type="ECO:0000313" key="2">
    <source>
        <dbReference type="EMBL" id="MQX36174.1"/>
    </source>
</evidence>
<proteinExistence type="predicted"/>
<keyword evidence="1" id="KW-0812">Transmembrane</keyword>
<name>A0A7X2D2D2_9PROT</name>
<dbReference type="OrthoDB" id="7916136at2"/>
<keyword evidence="3" id="KW-1185">Reference proteome</keyword>
<dbReference type="Proteomes" id="UP000434582">
    <property type="component" value="Unassembled WGS sequence"/>
</dbReference>
<sequence length="154" mass="17361">MTQPDYNEIFERLTQLDVSGQADVGVKHALGLIAYGIYKQDKREFIHLWQQETGCSPPPEEVQRWVKDRTRDSQLRKLRREATSVLLEVQKEAVAKAAPHIRAETLRRTWWPNVLSSVTGTALYTMGLICLAFILALAGIDAVAVFQAVVDAVR</sequence>
<reference evidence="2 3" key="1">
    <citation type="submission" date="2019-10" db="EMBL/GenBank/DDBJ databases">
        <title>Draft whole-genome sequence of the purple nonsulfur photosynthetic bacterium Roseospira navarrensis DSM 15114.</title>
        <authorList>
            <person name="Kyndt J.A."/>
            <person name="Meyer T.E."/>
        </authorList>
    </citation>
    <scope>NUCLEOTIDE SEQUENCE [LARGE SCALE GENOMIC DNA]</scope>
    <source>
        <strain evidence="2 3">DSM 15114</strain>
    </source>
</reference>
<protein>
    <submittedName>
        <fullName evidence="2">Uncharacterized protein</fullName>
    </submittedName>
</protein>
<dbReference type="RefSeq" id="WP_153342403.1">
    <property type="nucleotide sequence ID" value="NZ_WIVE01000014.1"/>
</dbReference>
<organism evidence="2 3">
    <name type="scientific">Roseospira navarrensis</name>
    <dbReference type="NCBI Taxonomy" id="140058"/>
    <lineage>
        <taxon>Bacteria</taxon>
        <taxon>Pseudomonadati</taxon>
        <taxon>Pseudomonadota</taxon>
        <taxon>Alphaproteobacteria</taxon>
        <taxon>Rhodospirillales</taxon>
        <taxon>Rhodospirillaceae</taxon>
        <taxon>Roseospira</taxon>
    </lineage>
</organism>
<keyword evidence="1" id="KW-0472">Membrane</keyword>